<evidence type="ECO:0000313" key="1">
    <source>
        <dbReference type="EMBL" id="QQG36638.1"/>
    </source>
</evidence>
<accession>A0A7T5R322</accession>
<dbReference type="AlphaFoldDB" id="A0A7T5R322"/>
<organism evidence="1 2">
    <name type="scientific">Micavibrio aeruginosavorus</name>
    <dbReference type="NCBI Taxonomy" id="349221"/>
    <lineage>
        <taxon>Bacteria</taxon>
        <taxon>Pseudomonadati</taxon>
        <taxon>Bdellovibrionota</taxon>
        <taxon>Bdellovibrionia</taxon>
        <taxon>Bdellovibrionales</taxon>
        <taxon>Pseudobdellovibrionaceae</taxon>
        <taxon>Micavibrio</taxon>
    </lineage>
</organism>
<gene>
    <name evidence="1" type="ORF">HYS17_02360</name>
</gene>
<reference evidence="1 2" key="1">
    <citation type="submission" date="2020-07" db="EMBL/GenBank/DDBJ databases">
        <title>Huge and variable diversity of episymbiotic CPR bacteria and DPANN archaea in groundwater ecosystems.</title>
        <authorList>
            <person name="He C.Y."/>
            <person name="Keren R."/>
            <person name="Whittaker M."/>
            <person name="Farag I.F."/>
            <person name="Doudna J."/>
            <person name="Cate J.H.D."/>
            <person name="Banfield J.F."/>
        </authorList>
    </citation>
    <scope>NUCLEOTIDE SEQUENCE [LARGE SCALE GENOMIC DNA]</scope>
    <source>
        <strain evidence="1">NC_groundwater_70_Ag_B-0.1um_54_66</strain>
    </source>
</reference>
<protein>
    <submittedName>
        <fullName evidence="1">Uncharacterized protein</fullName>
    </submittedName>
</protein>
<evidence type="ECO:0000313" key="2">
    <source>
        <dbReference type="Proteomes" id="UP000595362"/>
    </source>
</evidence>
<dbReference type="EMBL" id="CP066681">
    <property type="protein sequence ID" value="QQG36638.1"/>
    <property type="molecule type" value="Genomic_DNA"/>
</dbReference>
<proteinExistence type="predicted"/>
<sequence length="157" mass="17721">MGLKQHKLIDLAEDQLRSSICLFFKGDLVSSITLAGAADVLLCRIVENHGEESFTAHVLKSENDPSKTIPQMGREINDMFHINALKHMDSKEDSTVTMNLREAAIGAILKALPNYNMLRGKDNDFIKSFLMWIRVNLDPEVYNVNCDPNWQSKEKSA</sequence>
<dbReference type="Proteomes" id="UP000595362">
    <property type="component" value="Chromosome"/>
</dbReference>
<name>A0A7T5R322_9BACT</name>